<dbReference type="Pfam" id="PF00400">
    <property type="entry name" value="WD40"/>
    <property type="match status" value="1"/>
</dbReference>
<proteinExistence type="inferred from homology"/>
<dbReference type="InterPro" id="IPR029347">
    <property type="entry name" value="Raptor_N"/>
</dbReference>
<evidence type="ECO:0000256" key="2">
    <source>
        <dbReference type="ARBA" id="ARBA00022574"/>
    </source>
</evidence>
<dbReference type="GO" id="GO:0005737">
    <property type="term" value="C:cytoplasm"/>
    <property type="evidence" value="ECO:0007669"/>
    <property type="project" value="TreeGrafter"/>
</dbReference>
<evidence type="ECO:0000313" key="6">
    <source>
        <dbReference type="Proteomes" id="UP000192223"/>
    </source>
</evidence>
<accession>A0A1W4WNJ0</accession>
<dbReference type="OrthoDB" id="10262360at2759"/>
<dbReference type="SUPFAM" id="SSF48371">
    <property type="entry name" value="ARM repeat"/>
    <property type="match status" value="1"/>
</dbReference>
<comment type="similarity">
    <text evidence="1">Belongs to the WD repeat RAPTOR family.</text>
</comment>
<dbReference type="PRINTS" id="PR01547">
    <property type="entry name" value="YEAST176DUF"/>
</dbReference>
<feature type="region of interest" description="Disordered" evidence="4">
    <location>
        <begin position="788"/>
        <end position="824"/>
    </location>
</feature>
<dbReference type="STRING" id="224129.A0A1W4WNJ0"/>
<dbReference type="GO" id="GO:0030674">
    <property type="term" value="F:protein-macromolecule adaptor activity"/>
    <property type="evidence" value="ECO:0007669"/>
    <property type="project" value="TreeGrafter"/>
</dbReference>
<dbReference type="FunCoup" id="A0A1W4WNJ0">
    <property type="interactions" value="1407"/>
</dbReference>
<protein>
    <submittedName>
        <fullName evidence="7">Regulatory-associated protein of mTOR</fullName>
    </submittedName>
</protein>
<dbReference type="InterPro" id="IPR004083">
    <property type="entry name" value="Raptor"/>
</dbReference>
<feature type="compositionally biased region" description="Basic and acidic residues" evidence="4">
    <location>
        <begin position="702"/>
        <end position="713"/>
    </location>
</feature>
<dbReference type="SMART" id="SM01302">
    <property type="entry name" value="Raptor_N"/>
    <property type="match status" value="1"/>
</dbReference>
<evidence type="ECO:0000256" key="1">
    <source>
        <dbReference type="ARBA" id="ARBA00009257"/>
    </source>
</evidence>
<dbReference type="GO" id="GO:0009267">
    <property type="term" value="P:cellular response to starvation"/>
    <property type="evidence" value="ECO:0007669"/>
    <property type="project" value="TreeGrafter"/>
</dbReference>
<dbReference type="InterPro" id="IPR016024">
    <property type="entry name" value="ARM-type_fold"/>
</dbReference>
<dbReference type="GO" id="GO:0030307">
    <property type="term" value="P:positive regulation of cell growth"/>
    <property type="evidence" value="ECO:0007669"/>
    <property type="project" value="TreeGrafter"/>
</dbReference>
<dbReference type="InterPro" id="IPR011989">
    <property type="entry name" value="ARM-like"/>
</dbReference>
<dbReference type="GO" id="GO:0071230">
    <property type="term" value="P:cellular response to amino acid stimulus"/>
    <property type="evidence" value="ECO:0007669"/>
    <property type="project" value="TreeGrafter"/>
</dbReference>
<sequence length="1288" mass="145664">MSDKLSNGYIDKMKEDAKIRDTDLPLSFNEKRHVENIEGIACLTQTWRMKERMKTVSVALVLCLNVGVDPPDVVKTQPCARLECWIDPLSMSPSKAVEAIGSNLQKQYERWQPRARYKQSLDPTAEEVKKLCTSLRRNAKEERVLFHYNGHGVPKPTTNGEIWVFNRAYTQYIPLSIYDLQSWMGAPSIYVYDCSNAGIIVDSFKQFAIQHQNEYEAANQGRGSSPSPPSFRSCIQLAACNATQVLPMNPDLPADLFTSCLTTPIKIALRWFIMKYTSKLVPQVTLDLIDNIPGQLTDRRTMLGELNWIFTAITDTIAWNTLPKELFQKLFRQDLLVASLFRNFLLAERVMRSYDCTPVSSPALPPTYQHPMWQAWDLALDLSLGQLPRIINDNEPFEHLPFFEEQLTAFQVWLELGSEERSPPEQLPIVLQVLLSQIHRMRALELLGKFLDFGPWAVNLALSVGIFPYVLKLLQSCAKELRPLLVFIWAKILAVDNTCQTDLVRERYHNYFLSVLQDTTVTAEHRTQAAFVLACIVNDYREGQEAALQGSLVSICLEQLSDPNPQLRQWVAICLGRLWDHYEKARWTGVRDIAHEKLYTLLQDPCPEVRAAVVYALGTFINSVSERSDHANNIDHSVVMTLLNTVSVDMSTLVRKELVVALQWVVLAFENVFCNVAAQENMTVITSVTGGGDSTPLKRTGSRTDNEPSDKIKRVASSSSIYSLSPSLMHHSHSGSLGTLPSVAYGSVYMKIWRGLCNLEMDPDPQVAKMCSIITVYVRKQIKTISQQTKETNEKNDRICSSLSLPPSPNRNTYLAGDSPPTLHPNTDLQRFATSRSAMSVRARKLLQPNTISEENDVLDHSTKKSPLVTTSYVSWASKFFARPILKKKNEEEDVESLTYYEKHWRLERNARVRKEAEEELKKPTYAKLDCQVFNARCAVPPTVLQFHPYDQQIAVSGKDSFAIWDWGKGAKILNWTNKSSKGNSKITSLEWVNAHDVALLMVGSDDGSIRLWRPLFNKNREPILVTAWQTFMDSAPMLRHIPAKLLLTWEQWTETLIATGDTRVLQFWDAQHELRAFEIPTGADCAVTCVDSTFASTCHEKYTRFQADPDPCDDGLFMGIDDHIDSKLFQKQRTGMVAAGCADGSVRLFDRRCSPNDALVKTWMEHGAEVLGLLLRDNYIISGSKNGDLKIYDIRKNQSKASYVSNNSEISSLSIHRNCDIYACGSAQSISINNLNGQLLSVIRLHESFMGYKNGPFSCLSFHPYRVVLAAGTVDSYLSVYTPEHRR</sequence>
<dbReference type="FunFam" id="1.25.10.10:FF:000276">
    <property type="entry name" value="Regulatory-associated protein of mTOR isoform 1"/>
    <property type="match status" value="1"/>
</dbReference>
<dbReference type="RefSeq" id="XP_018325496.1">
    <property type="nucleotide sequence ID" value="XM_018469994.1"/>
</dbReference>
<gene>
    <name evidence="7" type="primary">LOC108737257</name>
</gene>
<evidence type="ECO:0000256" key="3">
    <source>
        <dbReference type="ARBA" id="ARBA00022737"/>
    </source>
</evidence>
<feature type="domain" description="Raptor N-terminal CASPase-like" evidence="5">
    <location>
        <begin position="52"/>
        <end position="205"/>
    </location>
</feature>
<dbReference type="Gene3D" id="2.130.10.10">
    <property type="entry name" value="YVTN repeat-like/Quinoprotein amine dehydrogenase"/>
    <property type="match status" value="2"/>
</dbReference>
<feature type="region of interest" description="Disordered" evidence="4">
    <location>
        <begin position="688"/>
        <end position="714"/>
    </location>
</feature>
<keyword evidence="6" id="KW-1185">Reference proteome</keyword>
<evidence type="ECO:0000256" key="4">
    <source>
        <dbReference type="SAM" id="MobiDB-lite"/>
    </source>
</evidence>
<dbReference type="GO" id="GO:0038202">
    <property type="term" value="P:TORC1 signaling"/>
    <property type="evidence" value="ECO:0007669"/>
    <property type="project" value="TreeGrafter"/>
</dbReference>
<keyword evidence="2" id="KW-0853">WD repeat</keyword>
<dbReference type="Pfam" id="PF02985">
    <property type="entry name" value="HEAT"/>
    <property type="match status" value="2"/>
</dbReference>
<dbReference type="GO" id="GO:0010506">
    <property type="term" value="P:regulation of autophagy"/>
    <property type="evidence" value="ECO:0007669"/>
    <property type="project" value="TreeGrafter"/>
</dbReference>
<keyword evidence="3" id="KW-0677">Repeat</keyword>
<name>A0A1W4WNJ0_AGRPL</name>
<dbReference type="PANTHER" id="PTHR12848">
    <property type="entry name" value="REGULATORY-ASSOCIATED PROTEIN OF MTOR"/>
    <property type="match status" value="1"/>
</dbReference>
<reference evidence="7" key="1">
    <citation type="submission" date="2025-08" db="UniProtKB">
        <authorList>
            <consortium name="RefSeq"/>
        </authorList>
    </citation>
    <scope>IDENTIFICATION</scope>
    <source>
        <tissue evidence="7">Entire body</tissue>
    </source>
</reference>
<dbReference type="Proteomes" id="UP000192223">
    <property type="component" value="Unplaced"/>
</dbReference>
<dbReference type="KEGG" id="apln:108737257"/>
<evidence type="ECO:0000259" key="5">
    <source>
        <dbReference type="SMART" id="SM01302"/>
    </source>
</evidence>
<dbReference type="SMART" id="SM00320">
    <property type="entry name" value="WD40"/>
    <property type="match status" value="6"/>
</dbReference>
<organism evidence="6 7">
    <name type="scientific">Agrilus planipennis</name>
    <name type="common">Emerald ash borer</name>
    <name type="synonym">Agrilus marcopoli</name>
    <dbReference type="NCBI Taxonomy" id="224129"/>
    <lineage>
        <taxon>Eukaryota</taxon>
        <taxon>Metazoa</taxon>
        <taxon>Ecdysozoa</taxon>
        <taxon>Arthropoda</taxon>
        <taxon>Hexapoda</taxon>
        <taxon>Insecta</taxon>
        <taxon>Pterygota</taxon>
        <taxon>Neoptera</taxon>
        <taxon>Endopterygota</taxon>
        <taxon>Coleoptera</taxon>
        <taxon>Polyphaga</taxon>
        <taxon>Elateriformia</taxon>
        <taxon>Buprestoidea</taxon>
        <taxon>Buprestidae</taxon>
        <taxon>Agrilinae</taxon>
        <taxon>Agrilus</taxon>
    </lineage>
</organism>
<dbReference type="InterPro" id="IPR036322">
    <property type="entry name" value="WD40_repeat_dom_sf"/>
</dbReference>
<dbReference type="Gene3D" id="1.25.10.10">
    <property type="entry name" value="Leucine-rich Repeat Variant"/>
    <property type="match status" value="1"/>
</dbReference>
<dbReference type="GO" id="GO:0031931">
    <property type="term" value="C:TORC1 complex"/>
    <property type="evidence" value="ECO:0007669"/>
    <property type="project" value="InterPro"/>
</dbReference>
<dbReference type="GeneID" id="108737257"/>
<dbReference type="SUPFAM" id="SSF50978">
    <property type="entry name" value="WD40 repeat-like"/>
    <property type="match status" value="1"/>
</dbReference>
<dbReference type="InterPro" id="IPR001680">
    <property type="entry name" value="WD40_rpt"/>
</dbReference>
<dbReference type="InterPro" id="IPR000357">
    <property type="entry name" value="HEAT"/>
</dbReference>
<evidence type="ECO:0000313" key="7">
    <source>
        <dbReference type="RefSeq" id="XP_018325496.1"/>
    </source>
</evidence>
<dbReference type="Pfam" id="PF14538">
    <property type="entry name" value="Raptor_N"/>
    <property type="match status" value="1"/>
</dbReference>
<dbReference type="PANTHER" id="PTHR12848:SF16">
    <property type="entry name" value="REGULATORY-ASSOCIATED PROTEIN OF MTOR"/>
    <property type="match status" value="1"/>
</dbReference>
<dbReference type="InParanoid" id="A0A1W4WNJ0"/>
<dbReference type="InterPro" id="IPR015943">
    <property type="entry name" value="WD40/YVTN_repeat-like_dom_sf"/>
</dbReference>